<dbReference type="OrthoDB" id="6105938at2759"/>
<feature type="region of interest" description="Disordered" evidence="1">
    <location>
        <begin position="559"/>
        <end position="611"/>
    </location>
</feature>
<dbReference type="InterPro" id="IPR001841">
    <property type="entry name" value="Znf_RING"/>
</dbReference>
<name>A0A0D2P9J8_HYPSF</name>
<dbReference type="InterPro" id="IPR013083">
    <property type="entry name" value="Znf_RING/FYVE/PHD"/>
</dbReference>
<dbReference type="Pfam" id="PF13923">
    <property type="entry name" value="zf-C3HC4_2"/>
    <property type="match status" value="1"/>
</dbReference>
<feature type="compositionally biased region" description="Acidic residues" evidence="1">
    <location>
        <begin position="564"/>
        <end position="576"/>
    </location>
</feature>
<dbReference type="STRING" id="945553.A0A0D2P9J8"/>
<feature type="compositionally biased region" description="Polar residues" evidence="1">
    <location>
        <begin position="1"/>
        <end position="25"/>
    </location>
</feature>
<dbReference type="EMBL" id="KN817532">
    <property type="protein sequence ID" value="KJA25246.1"/>
    <property type="molecule type" value="Genomic_DNA"/>
</dbReference>
<dbReference type="OMA" id="CLDLMHK"/>
<evidence type="ECO:0000313" key="3">
    <source>
        <dbReference type="EMBL" id="KJA25246.1"/>
    </source>
</evidence>
<reference evidence="4" key="1">
    <citation type="submission" date="2014-04" db="EMBL/GenBank/DDBJ databases">
        <title>Evolutionary Origins and Diversification of the Mycorrhizal Mutualists.</title>
        <authorList>
            <consortium name="DOE Joint Genome Institute"/>
            <consortium name="Mycorrhizal Genomics Consortium"/>
            <person name="Kohler A."/>
            <person name="Kuo A."/>
            <person name="Nagy L.G."/>
            <person name="Floudas D."/>
            <person name="Copeland A."/>
            <person name="Barry K.W."/>
            <person name="Cichocki N."/>
            <person name="Veneault-Fourrey C."/>
            <person name="LaButti K."/>
            <person name="Lindquist E.A."/>
            <person name="Lipzen A."/>
            <person name="Lundell T."/>
            <person name="Morin E."/>
            <person name="Murat C."/>
            <person name="Riley R."/>
            <person name="Ohm R."/>
            <person name="Sun H."/>
            <person name="Tunlid A."/>
            <person name="Henrissat B."/>
            <person name="Grigoriev I.V."/>
            <person name="Hibbett D.S."/>
            <person name="Martin F."/>
        </authorList>
    </citation>
    <scope>NUCLEOTIDE SEQUENCE [LARGE SCALE GENOMIC DNA]</scope>
    <source>
        <strain evidence="4">FD-334 SS-4</strain>
    </source>
</reference>
<organism evidence="3 4">
    <name type="scientific">Hypholoma sublateritium (strain FD-334 SS-4)</name>
    <dbReference type="NCBI Taxonomy" id="945553"/>
    <lineage>
        <taxon>Eukaryota</taxon>
        <taxon>Fungi</taxon>
        <taxon>Dikarya</taxon>
        <taxon>Basidiomycota</taxon>
        <taxon>Agaricomycotina</taxon>
        <taxon>Agaricomycetes</taxon>
        <taxon>Agaricomycetidae</taxon>
        <taxon>Agaricales</taxon>
        <taxon>Agaricineae</taxon>
        <taxon>Strophariaceae</taxon>
        <taxon>Hypholoma</taxon>
    </lineage>
</organism>
<feature type="compositionally biased region" description="Basic residues" evidence="1">
    <location>
        <begin position="66"/>
        <end position="78"/>
    </location>
</feature>
<evidence type="ECO:0000313" key="4">
    <source>
        <dbReference type="Proteomes" id="UP000054270"/>
    </source>
</evidence>
<feature type="compositionally biased region" description="Acidic residues" evidence="1">
    <location>
        <begin position="630"/>
        <end position="640"/>
    </location>
</feature>
<feature type="region of interest" description="Disordered" evidence="1">
    <location>
        <begin position="1"/>
        <end position="169"/>
    </location>
</feature>
<feature type="compositionally biased region" description="Acidic residues" evidence="1">
    <location>
        <begin position="429"/>
        <end position="442"/>
    </location>
</feature>
<dbReference type="InterPro" id="IPR047126">
    <property type="entry name" value="RNF141-like"/>
</dbReference>
<proteinExistence type="predicted"/>
<feature type="domain" description="RING-type" evidence="2">
    <location>
        <begin position="203"/>
        <end position="275"/>
    </location>
</feature>
<accession>A0A0D2P9J8</accession>
<keyword evidence="4" id="KW-1185">Reference proteome</keyword>
<dbReference type="Gene3D" id="3.30.40.10">
    <property type="entry name" value="Zinc/RING finger domain, C3HC4 (zinc finger)"/>
    <property type="match status" value="1"/>
</dbReference>
<protein>
    <recommendedName>
        <fullName evidence="2">RING-type domain-containing protein</fullName>
    </recommendedName>
</protein>
<dbReference type="Proteomes" id="UP000054270">
    <property type="component" value="Unassembled WGS sequence"/>
</dbReference>
<dbReference type="SUPFAM" id="SSF57850">
    <property type="entry name" value="RING/U-box"/>
    <property type="match status" value="1"/>
</dbReference>
<feature type="region of interest" description="Disordered" evidence="1">
    <location>
        <begin position="629"/>
        <end position="680"/>
    </location>
</feature>
<evidence type="ECO:0000259" key="2">
    <source>
        <dbReference type="SMART" id="SM00184"/>
    </source>
</evidence>
<dbReference type="AlphaFoldDB" id="A0A0D2P9J8"/>
<feature type="compositionally biased region" description="Basic and acidic residues" evidence="1">
    <location>
        <begin position="38"/>
        <end position="50"/>
    </location>
</feature>
<feature type="region of interest" description="Disordered" evidence="1">
    <location>
        <begin position="419"/>
        <end position="442"/>
    </location>
</feature>
<gene>
    <name evidence="3" type="ORF">HYPSUDRAFT_37729</name>
</gene>
<evidence type="ECO:0000256" key="1">
    <source>
        <dbReference type="SAM" id="MobiDB-lite"/>
    </source>
</evidence>
<dbReference type="SMART" id="SM00184">
    <property type="entry name" value="RING"/>
    <property type="match status" value="1"/>
</dbReference>
<feature type="compositionally biased region" description="Acidic residues" evidence="1">
    <location>
        <begin position="665"/>
        <end position="680"/>
    </location>
</feature>
<sequence length="680" mass="74530">MPGSTRQATPGPSTLSSAIPTNPSYVNPKKRPGSDATDETREAKKPKVDGEALPLSANNNNNKEKDKKKKKKKKKRRMSVVAGAPQPSLRDRETPKPRSSAVPPASVVTKPKSPDHANVLSEGKQASSSSDKGKDKVHSPSHSQRACTPPVEPMQPVASGSGSSTDETRASEIAHLKAQLASQKILLERHQNHLTQHQQAITCQICLDLMHKPYALAPCGHTTCYGCLVRWFTAPNNPEAANAATAENDGIDAILNSPIAVNGAYIRRRKNCPVCRAAVTDRPIEMWGIKGMVVALVKSGLGDLPLPPPAAVEASANVDPWRNVFRKASAPSGPLGGLNRFFAPAAPPVDDEDRQEMGWYDGEDGGIYRCVDCYHEIIYAQCSFCQRPYAGHAGGDDDDDEDGGSDFDVDDPHFRAGLRGRLAGGPVADADDMDDDSIDDEDEDMYMYQPGGEVWGADVDDDVEDDGLHMDPVYYDGRHMFETDDEEDEPNNLEHPHRLQAPLPYAHFAELLLRHQNPQPPRGQRGPRIEEVGLGEEEEEEQSDYEGSFIDDGAEHDAHGAIDVDGEDASDDEVEVVDGPYPVPRAPPARRRHPVQSILSSDDEPEEIEDPRILARTYGRNRHRMVMNLLDEDEDEDDQRSDDPSVEGGELLTSRGRVEYPLMLSDEEDDLAAEGSEDEF</sequence>
<dbReference type="PANTHER" id="PTHR12109">
    <property type="entry name" value="RING FINGER PROTEIN 141-RELATED"/>
    <property type="match status" value="1"/>
</dbReference>